<dbReference type="RefSeq" id="WP_125095620.1">
    <property type="nucleotide sequence ID" value="NZ_RRUE01000002.1"/>
</dbReference>
<organism evidence="2 3">
    <name type="scientific">Lautropia dentalis</name>
    <dbReference type="NCBI Taxonomy" id="2490857"/>
    <lineage>
        <taxon>Bacteria</taxon>
        <taxon>Pseudomonadati</taxon>
        <taxon>Pseudomonadota</taxon>
        <taxon>Betaproteobacteria</taxon>
        <taxon>Burkholderiales</taxon>
        <taxon>Burkholderiaceae</taxon>
        <taxon>Lautropia</taxon>
    </lineage>
</organism>
<dbReference type="AlphaFoldDB" id="A0A426FLJ9"/>
<accession>A0A426FLJ9</accession>
<evidence type="ECO:0000313" key="3">
    <source>
        <dbReference type="Proteomes" id="UP000270261"/>
    </source>
</evidence>
<dbReference type="SUPFAM" id="SSF47598">
    <property type="entry name" value="Ribbon-helix-helix"/>
    <property type="match status" value="1"/>
</dbReference>
<dbReference type="EMBL" id="RRUE01000002">
    <property type="protein sequence ID" value="RRN43408.1"/>
    <property type="molecule type" value="Genomic_DNA"/>
</dbReference>
<evidence type="ECO:0000259" key="1">
    <source>
        <dbReference type="Pfam" id="PF22513"/>
    </source>
</evidence>
<dbReference type="InterPro" id="IPR010985">
    <property type="entry name" value="Ribbon_hlx_hlx"/>
</dbReference>
<keyword evidence="3" id="KW-1185">Reference proteome</keyword>
<dbReference type="Proteomes" id="UP000270261">
    <property type="component" value="Unassembled WGS sequence"/>
</dbReference>
<dbReference type="OrthoDB" id="2389872at2"/>
<name>A0A426FLJ9_9BURK</name>
<reference evidence="2 3" key="1">
    <citation type="submission" date="2018-11" db="EMBL/GenBank/DDBJ databases">
        <title>Genome sequencing of Lautropia sp. KCOM 2505 (= ChDC F240).</title>
        <authorList>
            <person name="Kook J.-K."/>
            <person name="Park S.-N."/>
            <person name="Lim Y.K."/>
        </authorList>
    </citation>
    <scope>NUCLEOTIDE SEQUENCE [LARGE SCALE GENOMIC DNA]</scope>
    <source>
        <strain evidence="2 3">KCOM 2505</strain>
    </source>
</reference>
<feature type="domain" description="Antitoxin FitA-like ribbon-helix-helix" evidence="1">
    <location>
        <begin position="2"/>
        <end position="40"/>
    </location>
</feature>
<dbReference type="Gene3D" id="1.10.1220.10">
    <property type="entry name" value="Met repressor-like"/>
    <property type="match status" value="1"/>
</dbReference>
<dbReference type="Pfam" id="PF22513">
    <property type="entry name" value="FitA-like_RHH"/>
    <property type="match status" value="1"/>
</dbReference>
<proteinExistence type="predicted"/>
<dbReference type="InterPro" id="IPR053853">
    <property type="entry name" value="FitA-like_RHH"/>
</dbReference>
<dbReference type="InterPro" id="IPR013321">
    <property type="entry name" value="Arc_rbn_hlx_hlx"/>
</dbReference>
<gene>
    <name evidence="2" type="ORF">EHV23_08015</name>
</gene>
<sequence>MPSVTIRNVPDEVYRAIRAQAALKGRSLEAELLDIIARAARPEHRIRFGSMMAGLSRRDGGLSDEELAVFEGSQQGGPAGAAVFE</sequence>
<comment type="caution">
    <text evidence="2">The sequence shown here is derived from an EMBL/GenBank/DDBJ whole genome shotgun (WGS) entry which is preliminary data.</text>
</comment>
<protein>
    <submittedName>
        <fullName evidence="2">Plasmid stability protein stbC</fullName>
    </submittedName>
</protein>
<evidence type="ECO:0000313" key="2">
    <source>
        <dbReference type="EMBL" id="RRN43408.1"/>
    </source>
</evidence>
<dbReference type="GO" id="GO:0006355">
    <property type="term" value="P:regulation of DNA-templated transcription"/>
    <property type="evidence" value="ECO:0007669"/>
    <property type="project" value="InterPro"/>
</dbReference>